<keyword evidence="3" id="KW-1185">Reference proteome</keyword>
<gene>
    <name evidence="2" type="ORF">Poli38472_006866</name>
</gene>
<comment type="caution">
    <text evidence="2">The sequence shown here is derived from an EMBL/GenBank/DDBJ whole genome shotgun (WGS) entry which is preliminary data.</text>
</comment>
<keyword evidence="1" id="KW-0472">Membrane</keyword>
<evidence type="ECO:0000256" key="1">
    <source>
        <dbReference type="SAM" id="Phobius"/>
    </source>
</evidence>
<protein>
    <submittedName>
        <fullName evidence="2">Uncharacterized protein</fullName>
    </submittedName>
</protein>
<reference evidence="2" key="1">
    <citation type="submission" date="2019-03" db="EMBL/GenBank/DDBJ databases">
        <title>Long read genome sequence of the mycoparasitic Pythium oligandrum ATCC 38472 isolated from sugarbeet rhizosphere.</title>
        <authorList>
            <person name="Gaulin E."/>
        </authorList>
    </citation>
    <scope>NUCLEOTIDE SEQUENCE</scope>
    <source>
        <strain evidence="2">ATCC 38472_TT</strain>
    </source>
</reference>
<accession>A0A8K1C5C3</accession>
<keyword evidence="1" id="KW-1133">Transmembrane helix</keyword>
<name>A0A8K1C5C3_PYTOL</name>
<dbReference type="OrthoDB" id="78535at2759"/>
<sequence>MLADAKETWRWNPYKVLLDLQESRLQLQEFGATKGVLDQAIQAFIDRISTSLNVFLERAASVDAAYSIIAHEVELVTVYGLLSLLGLCGTALGLGFVAVVTGVITNKRSLARTTCFFGQITCIIALILTGVLYTMAMMAHDGIVSLQLLDAGVSIFVEPEQAAIDITRVLFDANLVQSTGMKDTVEFSDTLHVPPHPTPYNDKPDRVNIDALYDFPELFDLADQARQLPSARNAFFGWEEAFLTEQYDFLYVLAYGNDTVESPYTQPIHQELLKSTAARIMDPDQDSHLVTNDDLAYIESVLNEAWRGLSDHGVEQNEKIGTQWLFVARLELQKMRLDTYLTTIADIITRPKPMLSDLNQKTSAMEDAEFQLKAPVEFFTNAIRASKINDCSYDNNCGWFRDVLKHLFDHFQQIIVYAEYAAICCAISTLAMLLGVICIGCFASRLRRNIVKVYSAT</sequence>
<organism evidence="2 3">
    <name type="scientific">Pythium oligandrum</name>
    <name type="common">Mycoparasitic fungus</name>
    <dbReference type="NCBI Taxonomy" id="41045"/>
    <lineage>
        <taxon>Eukaryota</taxon>
        <taxon>Sar</taxon>
        <taxon>Stramenopiles</taxon>
        <taxon>Oomycota</taxon>
        <taxon>Peronosporomycetes</taxon>
        <taxon>Pythiales</taxon>
        <taxon>Pythiaceae</taxon>
        <taxon>Pythium</taxon>
    </lineage>
</organism>
<feature type="transmembrane region" description="Helical" evidence="1">
    <location>
        <begin position="420"/>
        <end position="443"/>
    </location>
</feature>
<feature type="transmembrane region" description="Helical" evidence="1">
    <location>
        <begin position="116"/>
        <end position="139"/>
    </location>
</feature>
<dbReference type="AlphaFoldDB" id="A0A8K1C5C3"/>
<evidence type="ECO:0000313" key="2">
    <source>
        <dbReference type="EMBL" id="TMW56856.1"/>
    </source>
</evidence>
<dbReference type="EMBL" id="SPLM01000145">
    <property type="protein sequence ID" value="TMW56856.1"/>
    <property type="molecule type" value="Genomic_DNA"/>
</dbReference>
<dbReference type="Proteomes" id="UP000794436">
    <property type="component" value="Unassembled WGS sequence"/>
</dbReference>
<feature type="transmembrane region" description="Helical" evidence="1">
    <location>
        <begin position="81"/>
        <end position="104"/>
    </location>
</feature>
<keyword evidence="1" id="KW-0812">Transmembrane</keyword>
<evidence type="ECO:0000313" key="3">
    <source>
        <dbReference type="Proteomes" id="UP000794436"/>
    </source>
</evidence>
<proteinExistence type="predicted"/>